<dbReference type="SUPFAM" id="SSF55781">
    <property type="entry name" value="GAF domain-like"/>
    <property type="match status" value="1"/>
</dbReference>
<dbReference type="GO" id="GO:0003677">
    <property type="term" value="F:DNA binding"/>
    <property type="evidence" value="ECO:0007669"/>
    <property type="project" value="UniProtKB-KW"/>
</dbReference>
<dbReference type="Gene3D" id="3.30.450.40">
    <property type="match status" value="1"/>
</dbReference>
<dbReference type="GO" id="GO:0045892">
    <property type="term" value="P:negative regulation of DNA-templated transcription"/>
    <property type="evidence" value="ECO:0007669"/>
    <property type="project" value="TreeGrafter"/>
</dbReference>
<keyword evidence="8" id="KW-1185">Reference proteome</keyword>
<feature type="domain" description="HTH iclR-type" evidence="5">
    <location>
        <begin position="24"/>
        <end position="86"/>
    </location>
</feature>
<dbReference type="AlphaFoldDB" id="A0A239D330"/>
<dbReference type="PANTHER" id="PTHR30136">
    <property type="entry name" value="HELIX-TURN-HELIX TRANSCRIPTIONAL REGULATOR, ICLR FAMILY"/>
    <property type="match status" value="1"/>
</dbReference>
<dbReference type="InterPro" id="IPR050707">
    <property type="entry name" value="HTH_MetabolicPath_Reg"/>
</dbReference>
<dbReference type="PANTHER" id="PTHR30136:SF7">
    <property type="entry name" value="HTH-TYPE TRANSCRIPTIONAL REGULATOR KDGR-RELATED"/>
    <property type="match status" value="1"/>
</dbReference>
<evidence type="ECO:0000259" key="6">
    <source>
        <dbReference type="PROSITE" id="PS51078"/>
    </source>
</evidence>
<dbReference type="PROSITE" id="PS51077">
    <property type="entry name" value="HTH_ICLR"/>
    <property type="match status" value="1"/>
</dbReference>
<dbReference type="Pfam" id="PF09339">
    <property type="entry name" value="HTH_IclR"/>
    <property type="match status" value="1"/>
</dbReference>
<dbReference type="SMART" id="SM00346">
    <property type="entry name" value="HTH_ICLR"/>
    <property type="match status" value="1"/>
</dbReference>
<dbReference type="InterPro" id="IPR036390">
    <property type="entry name" value="WH_DNA-bd_sf"/>
</dbReference>
<dbReference type="Proteomes" id="UP000198426">
    <property type="component" value="Unassembled WGS sequence"/>
</dbReference>
<feature type="domain" description="IclR-ED" evidence="6">
    <location>
        <begin position="87"/>
        <end position="269"/>
    </location>
</feature>
<evidence type="ECO:0000256" key="2">
    <source>
        <dbReference type="ARBA" id="ARBA00023125"/>
    </source>
</evidence>
<organism evidence="7 8">
    <name type="scientific">Tropicimonas sediminicola</name>
    <dbReference type="NCBI Taxonomy" id="1031541"/>
    <lineage>
        <taxon>Bacteria</taxon>
        <taxon>Pseudomonadati</taxon>
        <taxon>Pseudomonadota</taxon>
        <taxon>Alphaproteobacteria</taxon>
        <taxon>Rhodobacterales</taxon>
        <taxon>Roseobacteraceae</taxon>
        <taxon>Tropicimonas</taxon>
    </lineage>
</organism>
<dbReference type="InterPro" id="IPR005471">
    <property type="entry name" value="Tscrpt_reg_IclR_N"/>
</dbReference>
<feature type="region of interest" description="Disordered" evidence="4">
    <location>
        <begin position="1"/>
        <end position="21"/>
    </location>
</feature>
<protein>
    <submittedName>
        <fullName evidence="7">Transcriptional regulator, IclR family</fullName>
    </submittedName>
</protein>
<evidence type="ECO:0000313" key="8">
    <source>
        <dbReference type="Proteomes" id="UP000198426"/>
    </source>
</evidence>
<dbReference type="GO" id="GO:0003700">
    <property type="term" value="F:DNA-binding transcription factor activity"/>
    <property type="evidence" value="ECO:0007669"/>
    <property type="project" value="TreeGrafter"/>
</dbReference>
<keyword evidence="3" id="KW-0804">Transcription</keyword>
<dbReference type="InterPro" id="IPR029016">
    <property type="entry name" value="GAF-like_dom_sf"/>
</dbReference>
<accession>A0A239D330</accession>
<dbReference type="EMBL" id="FZOY01000001">
    <property type="protein sequence ID" value="SNS26552.1"/>
    <property type="molecule type" value="Genomic_DNA"/>
</dbReference>
<dbReference type="InterPro" id="IPR036388">
    <property type="entry name" value="WH-like_DNA-bd_sf"/>
</dbReference>
<keyword evidence="2" id="KW-0238">DNA-binding</keyword>
<dbReference type="SUPFAM" id="SSF46785">
    <property type="entry name" value="Winged helix' DNA-binding domain"/>
    <property type="match status" value="1"/>
</dbReference>
<evidence type="ECO:0000256" key="4">
    <source>
        <dbReference type="SAM" id="MobiDB-lite"/>
    </source>
</evidence>
<gene>
    <name evidence="7" type="ORF">SAMN05421757_101611</name>
</gene>
<sequence length="278" mass="30475">MEPAGKHAMTEQSAATDQTDKYRAPALERGLDVVELLSIRDEPMSKKEIADALGRSVNELFRMLVVLERRNYIALEKGTGKYRLTLKMFELSNKHPPIERLLSAGRPELAELAELTQQSCHIAVYHDGAMLIVAKQDSPYKMGFSIRQAARIDVHGSGSGLAMLAFKTPEQRRAILAATTATPEQAQSALSQMDTIRRQGFFFGASPQVSGITNISYPVFNSQSEVEAVLTMPFLTLNSDSLHHQVVSFEDSRNAVARSAANLMAAIGGRLPDTPSET</sequence>
<proteinExistence type="predicted"/>
<dbReference type="Gene3D" id="1.10.10.10">
    <property type="entry name" value="Winged helix-like DNA-binding domain superfamily/Winged helix DNA-binding domain"/>
    <property type="match status" value="1"/>
</dbReference>
<name>A0A239D330_9RHOB</name>
<dbReference type="InterPro" id="IPR014757">
    <property type="entry name" value="Tscrpt_reg_IclR_C"/>
</dbReference>
<evidence type="ECO:0000259" key="5">
    <source>
        <dbReference type="PROSITE" id="PS51077"/>
    </source>
</evidence>
<reference evidence="7 8" key="1">
    <citation type="submission" date="2017-06" db="EMBL/GenBank/DDBJ databases">
        <authorList>
            <person name="Kim H.J."/>
            <person name="Triplett B.A."/>
        </authorList>
    </citation>
    <scope>NUCLEOTIDE SEQUENCE [LARGE SCALE GENOMIC DNA]</scope>
    <source>
        <strain evidence="7 8">DSM 29339</strain>
    </source>
</reference>
<evidence type="ECO:0000313" key="7">
    <source>
        <dbReference type="EMBL" id="SNS26552.1"/>
    </source>
</evidence>
<keyword evidence="1" id="KW-0805">Transcription regulation</keyword>
<dbReference type="Pfam" id="PF01614">
    <property type="entry name" value="IclR_C"/>
    <property type="match status" value="1"/>
</dbReference>
<evidence type="ECO:0000256" key="3">
    <source>
        <dbReference type="ARBA" id="ARBA00023163"/>
    </source>
</evidence>
<dbReference type="OrthoDB" id="6057486at2"/>
<evidence type="ECO:0000256" key="1">
    <source>
        <dbReference type="ARBA" id="ARBA00023015"/>
    </source>
</evidence>
<dbReference type="PROSITE" id="PS51078">
    <property type="entry name" value="ICLR_ED"/>
    <property type="match status" value="1"/>
</dbReference>